<accession>A0A922P1G5</accession>
<dbReference type="InterPro" id="IPR002669">
    <property type="entry name" value="UreD"/>
</dbReference>
<keyword evidence="5" id="KW-1185">Reference proteome</keyword>
<dbReference type="EMBL" id="JOKJ01000006">
    <property type="protein sequence ID" value="KEQ09625.1"/>
    <property type="molecule type" value="Genomic_DNA"/>
</dbReference>
<organism evidence="4 5">
    <name type="scientific">Pseudorhizobium pelagicum</name>
    <dbReference type="NCBI Taxonomy" id="1509405"/>
    <lineage>
        <taxon>Bacteria</taxon>
        <taxon>Pseudomonadati</taxon>
        <taxon>Pseudomonadota</taxon>
        <taxon>Alphaproteobacteria</taxon>
        <taxon>Hyphomicrobiales</taxon>
        <taxon>Rhizobiaceae</taxon>
        <taxon>Rhizobium/Agrobacterium group</taxon>
        <taxon>Pseudorhizobium</taxon>
    </lineage>
</organism>
<keyword evidence="3" id="KW-0996">Nickel insertion</keyword>
<dbReference type="PANTHER" id="PTHR33643:SF1">
    <property type="entry name" value="UREASE ACCESSORY PROTEIN D"/>
    <property type="match status" value="1"/>
</dbReference>
<dbReference type="AlphaFoldDB" id="A0A922P1G5"/>
<evidence type="ECO:0000256" key="3">
    <source>
        <dbReference type="HAMAP-Rule" id="MF_01384"/>
    </source>
</evidence>
<name>A0A922P1G5_9HYPH</name>
<comment type="function">
    <text evidence="3">Required for maturation of urease via the functional incorporation of the urease nickel metallocenter.</text>
</comment>
<dbReference type="RefSeq" id="WP_081858477.1">
    <property type="nucleotide sequence ID" value="NZ_CAJXID010000004.1"/>
</dbReference>
<reference evidence="4 5" key="1">
    <citation type="submission" date="2014-06" db="EMBL/GenBank/DDBJ databases">
        <title>Rhizobium pelagicum/R2-400B4.</title>
        <authorList>
            <person name="Kimes N.E."/>
            <person name="Lopez-Perez M."/>
        </authorList>
    </citation>
    <scope>NUCLEOTIDE SEQUENCE [LARGE SCALE GENOMIC DNA]</scope>
    <source>
        <strain evidence="4 5">R2-400B4</strain>
    </source>
</reference>
<protein>
    <recommendedName>
        <fullName evidence="3">Urease accessory protein UreD</fullName>
    </recommendedName>
</protein>
<evidence type="ECO:0000313" key="4">
    <source>
        <dbReference type="EMBL" id="KEQ09625.1"/>
    </source>
</evidence>
<dbReference type="OrthoDB" id="9798842at2"/>
<dbReference type="PANTHER" id="PTHR33643">
    <property type="entry name" value="UREASE ACCESSORY PROTEIN D"/>
    <property type="match status" value="1"/>
</dbReference>
<evidence type="ECO:0000256" key="1">
    <source>
        <dbReference type="ARBA" id="ARBA00007177"/>
    </source>
</evidence>
<dbReference type="HAMAP" id="MF_01384">
    <property type="entry name" value="UreD"/>
    <property type="match status" value="1"/>
</dbReference>
<dbReference type="Pfam" id="PF01774">
    <property type="entry name" value="UreD"/>
    <property type="match status" value="1"/>
</dbReference>
<dbReference type="GO" id="GO:0016151">
    <property type="term" value="F:nickel cation binding"/>
    <property type="evidence" value="ECO:0007669"/>
    <property type="project" value="UniProtKB-UniRule"/>
</dbReference>
<comment type="subcellular location">
    <subcellularLocation>
        <location evidence="3">Cytoplasm</location>
    </subcellularLocation>
</comment>
<dbReference type="Proteomes" id="UP000052167">
    <property type="component" value="Unassembled WGS sequence"/>
</dbReference>
<dbReference type="GO" id="GO:0005737">
    <property type="term" value="C:cytoplasm"/>
    <property type="evidence" value="ECO:0007669"/>
    <property type="project" value="UniProtKB-SubCell"/>
</dbReference>
<gene>
    <name evidence="3" type="primary">ureD</name>
    <name evidence="4" type="ORF">GV68_22490</name>
</gene>
<sequence length="275" mass="29916">MQQQRAANPGAPQRARGKGRLVTKLFDGRTRLAEFYQEGCAKIRLPETFSPEMEAILINTSGGLTGGDVIEWSVAASDSTRLTVTTQANEKVYKASADTASLSTRITVGHQAAVHWMPQETILFDQSALSRRLDVDLQETSEFLAVEAVLMGRQAMGETLKRGLFRDRWRVRRGGRLIHAEDLRLDGEIDLLSGLPATLGGQSAFATLLYIGPMAEALLPRVRESLGSAVGGASHWQGKLVVRLVASSGYELRKLLVPAIAVLRNGAAVPKVWNI</sequence>
<keyword evidence="2 3" id="KW-0143">Chaperone</keyword>
<evidence type="ECO:0000313" key="5">
    <source>
        <dbReference type="Proteomes" id="UP000052167"/>
    </source>
</evidence>
<comment type="caution">
    <text evidence="4">The sequence shown here is derived from an EMBL/GenBank/DDBJ whole genome shotgun (WGS) entry which is preliminary data.</text>
</comment>
<proteinExistence type="inferred from homology"/>
<evidence type="ECO:0000256" key="2">
    <source>
        <dbReference type="ARBA" id="ARBA00023186"/>
    </source>
</evidence>
<comment type="similarity">
    <text evidence="1 3">Belongs to the UreD family.</text>
</comment>
<keyword evidence="3" id="KW-0963">Cytoplasm</keyword>
<comment type="subunit">
    <text evidence="3">UreD, UreF and UreG form a complex that acts as a GTP-hydrolysis-dependent molecular chaperone, activating the urease apoprotein by helping to assemble the nickel containing metallocenter of UreC. The UreE protein probably delivers the nickel.</text>
</comment>